<feature type="region of interest" description="Disordered" evidence="1">
    <location>
        <begin position="1"/>
        <end position="20"/>
    </location>
</feature>
<evidence type="ECO:0000259" key="2">
    <source>
        <dbReference type="Pfam" id="PF18161"/>
    </source>
</evidence>
<dbReference type="InterPro" id="IPR011993">
    <property type="entry name" value="PH-like_dom_sf"/>
</dbReference>
<proteinExistence type="predicted"/>
<sequence length="194" mass="20853">MESQPPAQAAAPEALRADAAPGRKVEQGRFADALSHLMCCVRPAVCRPWCGEQFEDELRIAGDSSDAAPKEKEDPAALLCEGIICCLMHRDGGSVRCVVKLNRSRTSLILKAGEKGRTVPLEQIHGVLYGDELKRIDAFDADNTPCVAIYMVSGSAIPMVFPSEELKRAFLDGMGALRIGPDARSSAEKKAIEG</sequence>
<protein>
    <submittedName>
        <fullName evidence="3">IMC subcompartment protein ISP4</fullName>
    </submittedName>
</protein>
<reference evidence="3" key="1">
    <citation type="journal article" date="2015" name="PLoS ONE">
        <title>Comprehensive Evaluation of Toxoplasma gondii VEG and Neospora caninum LIV Genomes with Tachyzoite Stage Transcriptome and Proteome Defines Novel Transcript Features.</title>
        <authorList>
            <person name="Ramaprasad A."/>
            <person name="Mourier T."/>
            <person name="Naeem R."/>
            <person name="Malas T.B."/>
            <person name="Moussa E."/>
            <person name="Panigrahi A."/>
            <person name="Vermont S.J."/>
            <person name="Otto T.D."/>
            <person name="Wastling J."/>
            <person name="Pain A."/>
        </authorList>
    </citation>
    <scope>NUCLEOTIDE SEQUENCE</scope>
    <source>
        <strain evidence="3">Liverpool</strain>
    </source>
</reference>
<organism evidence="3">
    <name type="scientific">Neospora caninum (strain Liverpool)</name>
    <dbReference type="NCBI Taxonomy" id="572307"/>
    <lineage>
        <taxon>Eukaryota</taxon>
        <taxon>Sar</taxon>
        <taxon>Alveolata</taxon>
        <taxon>Apicomplexa</taxon>
        <taxon>Conoidasida</taxon>
        <taxon>Coccidia</taxon>
        <taxon>Eucoccidiorida</taxon>
        <taxon>Eimeriorina</taxon>
        <taxon>Sarcocystidae</taxon>
        <taxon>Neospora</taxon>
    </lineage>
</organism>
<name>A0A0F7U8N4_NEOCL</name>
<dbReference type="EMBL" id="LN714481">
    <property type="protein sequence ID" value="CEL66203.1"/>
    <property type="molecule type" value="Genomic_DNA"/>
</dbReference>
<feature type="domain" description="ISP1 C-terminal" evidence="2">
    <location>
        <begin position="82"/>
        <end position="172"/>
    </location>
</feature>
<gene>
    <name evidence="3" type="ORF">BN1204_020210</name>
</gene>
<evidence type="ECO:0000313" key="3">
    <source>
        <dbReference type="EMBL" id="CEL66203.1"/>
    </source>
</evidence>
<dbReference type="Gene3D" id="2.30.29.30">
    <property type="entry name" value="Pleckstrin-homology domain (PH domain)/Phosphotyrosine-binding domain (PTB)"/>
    <property type="match status" value="1"/>
</dbReference>
<dbReference type="AlphaFoldDB" id="A0A0F7U8N4"/>
<evidence type="ECO:0000256" key="1">
    <source>
        <dbReference type="SAM" id="MobiDB-lite"/>
    </source>
</evidence>
<accession>A0A0F7U8N4</accession>
<dbReference type="Pfam" id="PF18161">
    <property type="entry name" value="ISP1_C"/>
    <property type="match status" value="1"/>
</dbReference>
<dbReference type="InterPro" id="IPR041316">
    <property type="entry name" value="ISP1_C"/>
</dbReference>